<evidence type="ECO:0000313" key="2">
    <source>
        <dbReference type="Proteomes" id="UP001604277"/>
    </source>
</evidence>
<dbReference type="Proteomes" id="UP001604277">
    <property type="component" value="Unassembled WGS sequence"/>
</dbReference>
<protein>
    <submittedName>
        <fullName evidence="1">Uncharacterized protein</fullName>
    </submittedName>
</protein>
<organism evidence="1 2">
    <name type="scientific">Forsythia ovata</name>
    <dbReference type="NCBI Taxonomy" id="205694"/>
    <lineage>
        <taxon>Eukaryota</taxon>
        <taxon>Viridiplantae</taxon>
        <taxon>Streptophyta</taxon>
        <taxon>Embryophyta</taxon>
        <taxon>Tracheophyta</taxon>
        <taxon>Spermatophyta</taxon>
        <taxon>Magnoliopsida</taxon>
        <taxon>eudicotyledons</taxon>
        <taxon>Gunneridae</taxon>
        <taxon>Pentapetalae</taxon>
        <taxon>asterids</taxon>
        <taxon>lamiids</taxon>
        <taxon>Lamiales</taxon>
        <taxon>Oleaceae</taxon>
        <taxon>Forsythieae</taxon>
        <taxon>Forsythia</taxon>
    </lineage>
</organism>
<evidence type="ECO:0000313" key="1">
    <source>
        <dbReference type="EMBL" id="KAL2553006.1"/>
    </source>
</evidence>
<dbReference type="AlphaFoldDB" id="A0ABD1WTH9"/>
<gene>
    <name evidence="1" type="ORF">Fot_06625</name>
</gene>
<reference evidence="2" key="1">
    <citation type="submission" date="2024-07" db="EMBL/GenBank/DDBJ databases">
        <title>Two chromosome-level genome assemblies of Korean endemic species Abeliophyllum distichum and Forsythia ovata (Oleaceae).</title>
        <authorList>
            <person name="Jang H."/>
        </authorList>
    </citation>
    <scope>NUCLEOTIDE SEQUENCE [LARGE SCALE GENOMIC DNA]</scope>
</reference>
<accession>A0ABD1WTH9</accession>
<proteinExistence type="predicted"/>
<dbReference type="EMBL" id="JBFOLJ010000002">
    <property type="protein sequence ID" value="KAL2553006.1"/>
    <property type="molecule type" value="Genomic_DNA"/>
</dbReference>
<name>A0ABD1WTH9_9LAMI</name>
<keyword evidence="2" id="KW-1185">Reference proteome</keyword>
<sequence length="128" mass="14294">MVTWGRGYASLSSLLNMIHITFEGYFSSTNAVRGLLHWHRTGLSQLGQATCWTLKFGSKEAQQNLERPQWPAGLTRLKVPEGLACVGANHQREAGAVLLLGHSVERRSLIFVTEWSTKLNSTSRTLRD</sequence>
<comment type="caution">
    <text evidence="1">The sequence shown here is derived from an EMBL/GenBank/DDBJ whole genome shotgun (WGS) entry which is preliminary data.</text>
</comment>